<dbReference type="EMBL" id="MTSD02000002">
    <property type="protein sequence ID" value="OOV87921.1"/>
    <property type="molecule type" value="Genomic_DNA"/>
</dbReference>
<proteinExistence type="inferred from homology"/>
<dbReference type="STRING" id="966.BTA35_0205240"/>
<dbReference type="GO" id="GO:0009338">
    <property type="term" value="C:exodeoxyribonuclease V complex"/>
    <property type="evidence" value="ECO:0007669"/>
    <property type="project" value="InterPro"/>
</dbReference>
<dbReference type="NCBIfam" id="TIGR01450">
    <property type="entry name" value="recC"/>
    <property type="match status" value="1"/>
</dbReference>
<dbReference type="InterPro" id="IPR006697">
    <property type="entry name" value="RecC"/>
</dbReference>
<evidence type="ECO:0000259" key="12">
    <source>
        <dbReference type="Pfam" id="PF17946"/>
    </source>
</evidence>
<dbReference type="GO" id="GO:0000724">
    <property type="term" value="P:double-strand break repair via homologous recombination"/>
    <property type="evidence" value="ECO:0007669"/>
    <property type="project" value="UniProtKB-UniRule"/>
</dbReference>
<protein>
    <recommendedName>
        <fullName evidence="10">RecBCD enzyme subunit RecC</fullName>
    </recommendedName>
    <alternativeName>
        <fullName evidence="10">Exonuclease V subunit RecC</fullName>
        <shortName evidence="10">ExoV subunit RecC</shortName>
    </alternativeName>
    <alternativeName>
        <fullName evidence="10">Helicase/nuclease RecBCD subunit RecC</fullName>
    </alternativeName>
</protein>
<keyword evidence="4 10" id="KW-0378">Hydrolase</keyword>
<accession>A0A1T1HDI9</accession>
<gene>
    <name evidence="10" type="primary">recC</name>
    <name evidence="13" type="ORF">BTA35_0205240</name>
</gene>
<evidence type="ECO:0000256" key="1">
    <source>
        <dbReference type="ARBA" id="ARBA00022722"/>
    </source>
</evidence>
<evidence type="ECO:0000256" key="3">
    <source>
        <dbReference type="ARBA" id="ARBA00022763"/>
    </source>
</evidence>
<comment type="function">
    <text evidence="10">A helicase/nuclease that prepares dsDNA breaks (DSB) for recombinational DNA repair. Binds to DSBs and unwinds DNA via a highly rapid and processive ATP-dependent bidirectional helicase activity. Unwinds dsDNA until it encounters a Chi (crossover hotspot instigator) sequence from the 3' direction. Cuts ssDNA a few nucleotides 3' to the Chi site. The properties and activities of the enzyme are changed at Chi. The Chi-altered holoenzyme produces a long 3'-ssDNA overhang and facilitates RecA-binding to the ssDNA for homologous DNA recombination and repair. Holoenzyme degrades any linearized DNA that is unable to undergo homologous recombination. In the holoenzyme this subunit recognizes the wild-type Chi sequence, and when added to isolated RecB increases its ATP-dependent helicase processivity.</text>
</comment>
<dbReference type="GO" id="GO:0003678">
    <property type="term" value="F:DNA helicase activity"/>
    <property type="evidence" value="ECO:0007669"/>
    <property type="project" value="UniProtKB-UniRule"/>
</dbReference>
<evidence type="ECO:0000256" key="7">
    <source>
        <dbReference type="ARBA" id="ARBA00022840"/>
    </source>
</evidence>
<keyword evidence="9 10" id="KW-0234">DNA repair</keyword>
<comment type="similarity">
    <text evidence="10">Belongs to the RecC family.</text>
</comment>
<dbReference type="Gene3D" id="3.40.50.300">
    <property type="entry name" value="P-loop containing nucleotide triphosphate hydrolases"/>
    <property type="match status" value="2"/>
</dbReference>
<keyword evidence="2 10" id="KW-0547">Nucleotide-binding</keyword>
<evidence type="ECO:0000256" key="8">
    <source>
        <dbReference type="ARBA" id="ARBA00023125"/>
    </source>
</evidence>
<keyword evidence="7 10" id="KW-0067">ATP-binding</keyword>
<keyword evidence="3 10" id="KW-0227">DNA damage</keyword>
<keyword evidence="6 10" id="KW-0269">Exonuclease</keyword>
<dbReference type="Gene3D" id="1.10.10.160">
    <property type="match status" value="1"/>
</dbReference>
<comment type="miscellaneous">
    <text evidence="10">In the RecBCD complex, RecB has a slow 3'-5' helicase, an exonuclease activity and loads RecA onto ssDNA, RecD has a fast 5'-3' helicase activity, while RecC stimulates the ATPase and processivity of the RecB helicase and contributes to recognition of the Chi site.</text>
</comment>
<evidence type="ECO:0000313" key="14">
    <source>
        <dbReference type="Proteomes" id="UP000190064"/>
    </source>
</evidence>
<evidence type="ECO:0000256" key="11">
    <source>
        <dbReference type="SAM" id="MobiDB-lite"/>
    </source>
</evidence>
<evidence type="ECO:0000256" key="2">
    <source>
        <dbReference type="ARBA" id="ARBA00022741"/>
    </source>
</evidence>
<dbReference type="InterPro" id="IPR027417">
    <property type="entry name" value="P-loop_NTPase"/>
</dbReference>
<dbReference type="PIRSF" id="PIRSF000980">
    <property type="entry name" value="RecC"/>
    <property type="match status" value="1"/>
</dbReference>
<dbReference type="AlphaFoldDB" id="A0A1T1HDI9"/>
<keyword evidence="5 10" id="KW-0347">Helicase</keyword>
<dbReference type="InterPro" id="IPR041500">
    <property type="entry name" value="RecC_C"/>
</dbReference>
<evidence type="ECO:0000313" key="13">
    <source>
        <dbReference type="EMBL" id="OOV87921.1"/>
    </source>
</evidence>
<comment type="subunit">
    <text evidence="10">Heterotrimer of RecB, RecC and RecD. All subunits contribute to DNA-binding.</text>
</comment>
<dbReference type="GO" id="GO:0008854">
    <property type="term" value="F:exodeoxyribonuclease V activity"/>
    <property type="evidence" value="ECO:0007669"/>
    <property type="project" value="InterPro"/>
</dbReference>
<dbReference type="InterPro" id="IPR013986">
    <property type="entry name" value="DExx_box_DNA_helicase_dom_sf"/>
</dbReference>
<evidence type="ECO:0000256" key="10">
    <source>
        <dbReference type="HAMAP-Rule" id="MF_01486"/>
    </source>
</evidence>
<dbReference type="Pfam" id="PF04257">
    <property type="entry name" value="Exonuc_V_gamma"/>
    <property type="match status" value="1"/>
</dbReference>
<reference evidence="13" key="1">
    <citation type="submission" date="2017-02" db="EMBL/GenBank/DDBJ databases">
        <title>Draft Genome Sequence of the Salt Water Bacterium Oceanospirillum linum ATCC 11336.</title>
        <authorList>
            <person name="Trachtenberg A.M."/>
            <person name="Carney J.G."/>
            <person name="Linnane J.D."/>
            <person name="Rheaume B.A."/>
            <person name="Pitts N.L."/>
            <person name="Mykles D.L."/>
            <person name="Maclea K.S."/>
        </authorList>
    </citation>
    <scope>NUCLEOTIDE SEQUENCE [LARGE SCALE GENOMIC DNA]</scope>
    <source>
        <strain evidence="13">ATCC 11336</strain>
    </source>
</reference>
<dbReference type="InterPro" id="IPR011335">
    <property type="entry name" value="Restrct_endonuc-II-like"/>
</dbReference>
<keyword evidence="8 10" id="KW-0238">DNA-binding</keyword>
<evidence type="ECO:0000256" key="6">
    <source>
        <dbReference type="ARBA" id="ARBA00022839"/>
    </source>
</evidence>
<dbReference type="Proteomes" id="UP000190064">
    <property type="component" value="Unassembled WGS sequence"/>
</dbReference>
<evidence type="ECO:0000256" key="4">
    <source>
        <dbReference type="ARBA" id="ARBA00022801"/>
    </source>
</evidence>
<dbReference type="Pfam" id="PF17946">
    <property type="entry name" value="RecC_C"/>
    <property type="match status" value="1"/>
</dbReference>
<dbReference type="PANTHER" id="PTHR30591">
    <property type="entry name" value="RECBCD ENZYME SUBUNIT RECC"/>
    <property type="match status" value="1"/>
</dbReference>
<feature type="region of interest" description="Disordered" evidence="11">
    <location>
        <begin position="374"/>
        <end position="395"/>
    </location>
</feature>
<organism evidence="13 14">
    <name type="scientific">Oceanospirillum linum</name>
    <dbReference type="NCBI Taxonomy" id="966"/>
    <lineage>
        <taxon>Bacteria</taxon>
        <taxon>Pseudomonadati</taxon>
        <taxon>Pseudomonadota</taxon>
        <taxon>Gammaproteobacteria</taxon>
        <taxon>Oceanospirillales</taxon>
        <taxon>Oceanospirillaceae</taxon>
        <taxon>Oceanospirillum</taxon>
    </lineage>
</organism>
<keyword evidence="14" id="KW-1185">Reference proteome</keyword>
<sequence length="1191" mass="136165">MVIQGNHLEELRDVMTGWIQRYPLSPLEDEQILVQSNGIAQWLKMALAENEDKGGCGIAAAMKVQLPGRFIWQAYRCFEPDIPSASPFDKGPLTWTLYQLLSDQTTLQASIPNPDCLSPLLGFLQKDADPRRVYQLAAKLSDIYDQYQIYRADWLEAWEASRDVLIRAGQESEVPLSEEQLWQPALWRLICETIRQQPLKTTLSEREGFWAKKSRSEIHRIIVEQARQQRSAPDDLPKRVIVFGISALPQQNLELLQSLSHVCQVLLFVHNPSPHYWGDLIEGRALLKQYTRTRERKIPEGIPLENLHLQGNPLLASWGKQGRDYLHLLDENDQPESYRNHFNRIDLFEPPHPDDQGKMSLLRQVQDDIYQLRSLDERKERSRSAEHQVDPDSDNSLQFIVAHSPQREVEILHDQLLDAFEQAQKQGASLQPRDILVMVPDVSVYAPHVQAVFGRYQQTKEAGGIGEYLVRDSRFIPYYISDQGQRGVNSLLTAFESLLQLRDARFAVSELLDLLDTPALQNRFGFSEEYLPRLHQWIKGANIRWGLDQQHRSELDLPEAGEQNSWLFGLKRMLLGYAVGQGERWQEIEPYDEIAGLEAALIGPLVLLIDALQLTRQEMMTPWEPREWERMINGLCHRFFTTDSPSDERAISTISKGMESWCQECELGQLLHEPLPLEVVREELLSRIDQPTLTQKFLGGSVNFATLMPMRAIPFKQVWLLGMNDADYPRSQQAADFDLMTNDYRPGDRSRREDDRYLFLEALLSARERLVISWVGRNIRDNSEKPPSVLVGQLRDYLDAGWFLASQAGGAESRTLLEAITTEHPLQPFSKQYFQPNAESKALFTYAKEWRDVHGEMAQGHDQIPDASQALVSGERTLPALKLDAPLTLTDLAGFLRHPVKTFFSRRLGVNWFDGGEVAEDEERFALDGLERWALQKTLIDRVIQQQAKFPDSPADRLLEQSLNSLRAAGELPMAAFADAEQVRLKEALYEPLSLYQTLQQQYQDSYSSAVRVFDLTTGDRLEAQLNDLRRNASGETIRLVLQPSRLFRGDDLKYEHLIRHWPYHLFAQLEQPVITHLLGADSQQTIQMQPMASAQAEAILLDLAQAWLENINQLWPLACKTGFSHLTDGDPEGQYMGGFRHTGECGEHPAYSRFWPDFQSLAADGRFEALAERLYAPMLASLKPIAGDQV</sequence>
<dbReference type="SUPFAM" id="SSF52540">
    <property type="entry name" value="P-loop containing nucleoside triphosphate hydrolases"/>
    <property type="match status" value="2"/>
</dbReference>
<dbReference type="HAMAP" id="MF_01486">
    <property type="entry name" value="RecC"/>
    <property type="match status" value="1"/>
</dbReference>
<comment type="caution">
    <text evidence="13">The sequence shown here is derived from an EMBL/GenBank/DDBJ whole genome shotgun (WGS) entry which is preliminary data.</text>
</comment>
<dbReference type="SUPFAM" id="SSF52980">
    <property type="entry name" value="Restriction endonuclease-like"/>
    <property type="match status" value="1"/>
</dbReference>
<feature type="compositionally biased region" description="Basic and acidic residues" evidence="11">
    <location>
        <begin position="374"/>
        <end position="390"/>
    </location>
</feature>
<name>A0A1T1HDI9_OCELI</name>
<feature type="domain" description="RecC C-terminal" evidence="12">
    <location>
        <begin position="885"/>
        <end position="1128"/>
    </location>
</feature>
<dbReference type="PANTHER" id="PTHR30591:SF1">
    <property type="entry name" value="RECBCD ENZYME SUBUNIT RECC"/>
    <property type="match status" value="1"/>
</dbReference>
<dbReference type="Gene3D" id="3.40.50.10930">
    <property type="match status" value="1"/>
</dbReference>
<keyword evidence="1 10" id="KW-0540">Nuclease</keyword>
<dbReference type="GO" id="GO:0003677">
    <property type="term" value="F:DNA binding"/>
    <property type="evidence" value="ECO:0007669"/>
    <property type="project" value="UniProtKB-UniRule"/>
</dbReference>
<dbReference type="GO" id="GO:0005524">
    <property type="term" value="F:ATP binding"/>
    <property type="evidence" value="ECO:0007669"/>
    <property type="project" value="UniProtKB-UniRule"/>
</dbReference>
<dbReference type="Gene3D" id="1.10.10.990">
    <property type="match status" value="1"/>
</dbReference>
<evidence type="ECO:0000256" key="5">
    <source>
        <dbReference type="ARBA" id="ARBA00022806"/>
    </source>
</evidence>
<evidence type="ECO:0000256" key="9">
    <source>
        <dbReference type="ARBA" id="ARBA00023204"/>
    </source>
</evidence>